<dbReference type="InterPro" id="IPR000971">
    <property type="entry name" value="Globin"/>
</dbReference>
<dbReference type="Proteomes" id="UP000886611">
    <property type="component" value="Unassembled WGS sequence"/>
</dbReference>
<keyword evidence="11" id="KW-1185">Reference proteome</keyword>
<keyword evidence="5" id="KW-0479">Metal-binding</keyword>
<dbReference type="InterPro" id="IPR050056">
    <property type="entry name" value="Hemoglobin_oxygen_transport"/>
</dbReference>
<dbReference type="PRINTS" id="PR00814">
    <property type="entry name" value="BETAHAEM"/>
</dbReference>
<sequence length="183" mass="20369">MKDLLLGARGKWQDSNTTWLKKHGRIKARDVSRPSRAPSTARDVSRPSQSSPKVMVLAYLQNKLRLRLLVVYPWTQRYFSSFGNMSNVAAISGNPKVAAHGKKVLGALGKAIDNLDSIKQTYTALSELHSEKLHVDPENFRLLGDTLIVVLANKMGAAFTPEIHAAWQKFMAVVCAALTRQYH</sequence>
<evidence type="ECO:0000256" key="3">
    <source>
        <dbReference type="ARBA" id="ARBA00022617"/>
    </source>
</evidence>
<keyword evidence="4 7" id="KW-0561">Oxygen transport</keyword>
<comment type="caution">
    <text evidence="10">The sequence shown here is derived from an EMBL/GenBank/DDBJ whole genome shotgun (WGS) entry which is preliminary data.</text>
</comment>
<evidence type="ECO:0000256" key="5">
    <source>
        <dbReference type="ARBA" id="ARBA00022723"/>
    </source>
</evidence>
<dbReference type="GO" id="GO:0019825">
    <property type="term" value="F:oxygen binding"/>
    <property type="evidence" value="ECO:0007669"/>
    <property type="project" value="InterPro"/>
</dbReference>
<dbReference type="GO" id="GO:0005344">
    <property type="term" value="F:oxygen carrier activity"/>
    <property type="evidence" value="ECO:0007669"/>
    <property type="project" value="UniProtKB-KW"/>
</dbReference>
<dbReference type="Gene3D" id="1.10.490.10">
    <property type="entry name" value="Globins"/>
    <property type="match status" value="1"/>
</dbReference>
<feature type="non-terminal residue" evidence="10">
    <location>
        <position position="183"/>
    </location>
</feature>
<protein>
    <submittedName>
        <fullName evidence="10">HBBC protein</fullName>
    </submittedName>
</protein>
<feature type="non-terminal residue" evidence="10">
    <location>
        <position position="1"/>
    </location>
</feature>
<keyword evidence="3 7" id="KW-0349">Heme</keyword>
<evidence type="ECO:0000256" key="7">
    <source>
        <dbReference type="RuleBase" id="RU000356"/>
    </source>
</evidence>
<keyword evidence="2 7" id="KW-0813">Transport</keyword>
<dbReference type="EMBL" id="JAATIS010009265">
    <property type="protein sequence ID" value="KAG2456232.1"/>
    <property type="molecule type" value="Genomic_DNA"/>
</dbReference>
<proteinExistence type="inferred from homology"/>
<dbReference type="Pfam" id="PF00042">
    <property type="entry name" value="Globin"/>
    <property type="match status" value="1"/>
</dbReference>
<dbReference type="SUPFAM" id="SSF46458">
    <property type="entry name" value="Globin-like"/>
    <property type="match status" value="1"/>
</dbReference>
<comment type="similarity">
    <text evidence="1 7">Belongs to the globin family.</text>
</comment>
<dbReference type="InterPro" id="IPR002337">
    <property type="entry name" value="Hemoglobin_b"/>
</dbReference>
<dbReference type="GO" id="GO:0072562">
    <property type="term" value="C:blood microparticle"/>
    <property type="evidence" value="ECO:0007669"/>
    <property type="project" value="TreeGrafter"/>
</dbReference>
<name>A0A8X7WTN9_POLSE</name>
<dbReference type="AlphaFoldDB" id="A0A8X7WTN9"/>
<dbReference type="PROSITE" id="PS01033">
    <property type="entry name" value="GLOBIN"/>
    <property type="match status" value="1"/>
</dbReference>
<dbReference type="InterPro" id="IPR012292">
    <property type="entry name" value="Globin/Proto"/>
</dbReference>
<dbReference type="GO" id="GO:0031838">
    <property type="term" value="C:haptoglobin-hemoglobin complex"/>
    <property type="evidence" value="ECO:0007669"/>
    <property type="project" value="TreeGrafter"/>
</dbReference>
<dbReference type="GO" id="GO:0046872">
    <property type="term" value="F:metal ion binding"/>
    <property type="evidence" value="ECO:0007669"/>
    <property type="project" value="UniProtKB-KW"/>
</dbReference>
<dbReference type="GO" id="GO:0004601">
    <property type="term" value="F:peroxidase activity"/>
    <property type="evidence" value="ECO:0007669"/>
    <property type="project" value="TreeGrafter"/>
</dbReference>
<gene>
    <name evidence="10" type="primary">Hbb2</name>
    <name evidence="10" type="ORF">GTO96_0007968</name>
</gene>
<evidence type="ECO:0000256" key="2">
    <source>
        <dbReference type="ARBA" id="ARBA00022448"/>
    </source>
</evidence>
<keyword evidence="6" id="KW-0408">Iron</keyword>
<evidence type="ECO:0000256" key="4">
    <source>
        <dbReference type="ARBA" id="ARBA00022621"/>
    </source>
</evidence>
<dbReference type="CDD" id="cd08925">
    <property type="entry name" value="Hb-beta-like"/>
    <property type="match status" value="1"/>
</dbReference>
<dbReference type="PANTHER" id="PTHR11442:SF7">
    <property type="entry name" value="HEMOGLOBIN SUBUNIT EPSILON"/>
    <property type="match status" value="1"/>
</dbReference>
<feature type="region of interest" description="Disordered" evidence="8">
    <location>
        <begin position="23"/>
        <end position="48"/>
    </location>
</feature>
<dbReference type="InterPro" id="IPR009050">
    <property type="entry name" value="Globin-like_sf"/>
</dbReference>
<dbReference type="GO" id="GO:0043177">
    <property type="term" value="F:organic acid binding"/>
    <property type="evidence" value="ECO:0007669"/>
    <property type="project" value="TreeGrafter"/>
</dbReference>
<dbReference type="PANTHER" id="PTHR11442">
    <property type="entry name" value="HEMOGLOBIN FAMILY MEMBER"/>
    <property type="match status" value="1"/>
</dbReference>
<dbReference type="GO" id="GO:0005833">
    <property type="term" value="C:hemoglobin complex"/>
    <property type="evidence" value="ECO:0007669"/>
    <property type="project" value="InterPro"/>
</dbReference>
<evidence type="ECO:0000256" key="8">
    <source>
        <dbReference type="SAM" id="MobiDB-lite"/>
    </source>
</evidence>
<dbReference type="GO" id="GO:0042744">
    <property type="term" value="P:hydrogen peroxide catabolic process"/>
    <property type="evidence" value="ECO:0007669"/>
    <property type="project" value="TreeGrafter"/>
</dbReference>
<organism evidence="10 11">
    <name type="scientific">Polypterus senegalus</name>
    <name type="common">Senegal bichir</name>
    <dbReference type="NCBI Taxonomy" id="55291"/>
    <lineage>
        <taxon>Eukaryota</taxon>
        <taxon>Metazoa</taxon>
        <taxon>Chordata</taxon>
        <taxon>Craniata</taxon>
        <taxon>Vertebrata</taxon>
        <taxon>Euteleostomi</taxon>
        <taxon>Actinopterygii</taxon>
        <taxon>Polypteriformes</taxon>
        <taxon>Polypteridae</taxon>
        <taxon>Polypterus</taxon>
    </lineage>
</organism>
<dbReference type="GO" id="GO:0031720">
    <property type="term" value="F:haptoglobin binding"/>
    <property type="evidence" value="ECO:0007669"/>
    <property type="project" value="TreeGrafter"/>
</dbReference>
<evidence type="ECO:0000313" key="10">
    <source>
        <dbReference type="EMBL" id="KAG2456232.1"/>
    </source>
</evidence>
<evidence type="ECO:0000256" key="1">
    <source>
        <dbReference type="ARBA" id="ARBA00008705"/>
    </source>
</evidence>
<evidence type="ECO:0000313" key="11">
    <source>
        <dbReference type="Proteomes" id="UP000886611"/>
    </source>
</evidence>
<reference evidence="10 11" key="1">
    <citation type="journal article" date="2021" name="Cell">
        <title>Tracing the genetic footprints of vertebrate landing in non-teleost ray-finned fishes.</title>
        <authorList>
            <person name="Bi X."/>
            <person name="Wang K."/>
            <person name="Yang L."/>
            <person name="Pan H."/>
            <person name="Jiang H."/>
            <person name="Wei Q."/>
            <person name="Fang M."/>
            <person name="Yu H."/>
            <person name="Zhu C."/>
            <person name="Cai Y."/>
            <person name="He Y."/>
            <person name="Gan X."/>
            <person name="Zeng H."/>
            <person name="Yu D."/>
            <person name="Zhu Y."/>
            <person name="Jiang H."/>
            <person name="Qiu Q."/>
            <person name="Yang H."/>
            <person name="Zhang Y.E."/>
            <person name="Wang W."/>
            <person name="Zhu M."/>
            <person name="He S."/>
            <person name="Zhang G."/>
        </authorList>
    </citation>
    <scope>NUCLEOTIDE SEQUENCE [LARGE SCALE GENOMIC DNA]</scope>
    <source>
        <strain evidence="10">Bchr_013</strain>
    </source>
</reference>
<evidence type="ECO:0000259" key="9">
    <source>
        <dbReference type="PROSITE" id="PS01033"/>
    </source>
</evidence>
<evidence type="ECO:0000256" key="6">
    <source>
        <dbReference type="ARBA" id="ARBA00023004"/>
    </source>
</evidence>
<accession>A0A8X7WTN9</accession>
<dbReference type="GO" id="GO:0020037">
    <property type="term" value="F:heme binding"/>
    <property type="evidence" value="ECO:0007669"/>
    <property type="project" value="InterPro"/>
</dbReference>
<feature type="domain" description="Globin" evidence="9">
    <location>
        <begin position="38"/>
        <end position="183"/>
    </location>
</feature>